<evidence type="ECO:0000256" key="1">
    <source>
        <dbReference type="SAM" id="Phobius"/>
    </source>
</evidence>
<keyword evidence="1" id="KW-0472">Membrane</keyword>
<dbReference type="EMBL" id="JANUBF010000063">
    <property type="protein sequence ID" value="MCS4038343.1"/>
    <property type="molecule type" value="Genomic_DNA"/>
</dbReference>
<evidence type="ECO:0000313" key="2">
    <source>
        <dbReference type="EMBL" id="MCS4038343.1"/>
    </source>
</evidence>
<accession>A0A9X2UQC8</accession>
<keyword evidence="1" id="KW-1133">Transmembrane helix</keyword>
<sequence>MRTLKWSRPALQVGAAAAASALSFALGAAFSGIWAAIFAATVPVAFFLGFLGREIFGRARPKGEISLAAGTLGLLAILFLTNGYHAFQRAEYKKNLLVGVIRSSVDRGVLTKQVGFPLLKTLGAYYGRPAGPDSLGAVSKTGSAEGKAGESLRDVFERRRGKYLKRDKGLVEYVPPALEDRPFPAVYYDSTGGPGGSGDLRPKEKAVVLIGRSAAGNGQDSSFDGYDGRKGHLQVELILTPRGLSYDRAN</sequence>
<feature type="transmembrane region" description="Helical" evidence="1">
    <location>
        <begin position="33"/>
        <end position="53"/>
    </location>
</feature>
<dbReference type="Proteomes" id="UP001155040">
    <property type="component" value="Unassembled WGS sequence"/>
</dbReference>
<organism evidence="2 3">
    <name type="scientific">Salinibacter ruber</name>
    <dbReference type="NCBI Taxonomy" id="146919"/>
    <lineage>
        <taxon>Bacteria</taxon>
        <taxon>Pseudomonadati</taxon>
        <taxon>Rhodothermota</taxon>
        <taxon>Rhodothermia</taxon>
        <taxon>Rhodothermales</taxon>
        <taxon>Salinibacteraceae</taxon>
        <taxon>Salinibacter</taxon>
    </lineage>
</organism>
<proteinExistence type="predicted"/>
<gene>
    <name evidence="2" type="ORF">GGQ01_003435</name>
</gene>
<name>A0A9X2UQC8_9BACT</name>
<feature type="transmembrane region" description="Helical" evidence="1">
    <location>
        <begin position="65"/>
        <end position="87"/>
    </location>
</feature>
<comment type="caution">
    <text evidence="2">The sequence shown here is derived from an EMBL/GenBank/DDBJ whole genome shotgun (WGS) entry which is preliminary data.</text>
</comment>
<dbReference type="AlphaFoldDB" id="A0A9X2UQC8"/>
<dbReference type="RefSeq" id="WP_103017913.1">
    <property type="nucleotide sequence ID" value="NZ_JANTZR010000019.1"/>
</dbReference>
<keyword evidence="1" id="KW-0812">Transmembrane</keyword>
<evidence type="ECO:0000313" key="3">
    <source>
        <dbReference type="Proteomes" id="UP001155040"/>
    </source>
</evidence>
<reference evidence="2" key="1">
    <citation type="submission" date="2022-08" db="EMBL/GenBank/DDBJ databases">
        <title>Genomic Encyclopedia of Type Strains, Phase V (KMG-V): Genome sequencing to study the core and pangenomes of soil and plant-associated prokaryotes.</title>
        <authorList>
            <person name="Whitman W."/>
        </authorList>
    </citation>
    <scope>NUCLEOTIDE SEQUENCE</scope>
    <source>
        <strain evidence="2">SP3012</strain>
    </source>
</reference>
<protein>
    <submittedName>
        <fullName evidence="2">Uncharacterized protein</fullName>
    </submittedName>
</protein>